<dbReference type="EMBL" id="JAUMIT010000016">
    <property type="protein sequence ID" value="MDO3695997.1"/>
    <property type="molecule type" value="Genomic_DNA"/>
</dbReference>
<comment type="caution">
    <text evidence="1">The sequence shown here is derived from an EMBL/GenBank/DDBJ whole genome shotgun (WGS) entry which is preliminary data.</text>
</comment>
<evidence type="ECO:0000313" key="2">
    <source>
        <dbReference type="Proteomes" id="UP001168642"/>
    </source>
</evidence>
<keyword evidence="2" id="KW-1185">Reference proteome</keyword>
<accession>A0ABT8VVK0</accession>
<organism evidence="1 2">
    <name type="scientific">Wenyingzhuangia gilva</name>
    <dbReference type="NCBI Taxonomy" id="3057677"/>
    <lineage>
        <taxon>Bacteria</taxon>
        <taxon>Pseudomonadati</taxon>
        <taxon>Bacteroidota</taxon>
        <taxon>Flavobacteriia</taxon>
        <taxon>Flavobacteriales</taxon>
        <taxon>Flavobacteriaceae</taxon>
        <taxon>Wenyingzhuangia</taxon>
    </lineage>
</organism>
<dbReference type="RefSeq" id="WP_302885304.1">
    <property type="nucleotide sequence ID" value="NZ_JAUMIT010000016.1"/>
</dbReference>
<reference evidence="1" key="1">
    <citation type="submission" date="2023-07" db="EMBL/GenBank/DDBJ databases">
        <title>Wenyingzhuangia sp. chi5 genome sequencing and assembly.</title>
        <authorList>
            <person name="Park S."/>
        </authorList>
    </citation>
    <scope>NUCLEOTIDE SEQUENCE</scope>
    <source>
        <strain evidence="1">Chi5</strain>
    </source>
</reference>
<dbReference type="Proteomes" id="UP001168642">
    <property type="component" value="Unassembled WGS sequence"/>
</dbReference>
<name>A0ABT8VVK0_9FLAO</name>
<protein>
    <submittedName>
        <fullName evidence="1">Uncharacterized protein</fullName>
    </submittedName>
</protein>
<proteinExistence type="predicted"/>
<gene>
    <name evidence="1" type="ORF">QVZ41_14185</name>
</gene>
<sequence length="247" mass="28630">MKKNNKTRKRFTSISSEVNESHINPESKIIELDLNFNLGKNEIKAYTSHDKKLIKPHKLVHGYFGENKTRILSEIPTNENNFSLNYIENLKNYDNIIAIDTNSLKIKENTIYVGIAGQLAINITENSLTCDFKQIPQVFLIVEEVTKSENLNWKNLINFLTKHKNYNSNQKFGIIVDSDLGELDNFNQRKKAIIDDFYLPENFILIYASDKASDNLLNLAIKECHKRSNIYLNAFKEEIEEINIANR</sequence>
<evidence type="ECO:0000313" key="1">
    <source>
        <dbReference type="EMBL" id="MDO3695997.1"/>
    </source>
</evidence>